<keyword evidence="3" id="KW-1185">Reference proteome</keyword>
<sequence>MRKGDATDDKKSALRSISPNHAGRQDASKPRRKGDKLKSTCEVDELQQAISSIALDDAQSRKDATEPICLDDTGPMPRRSSRQKKVYNTRSGPTEAAERIARPSPSVENGEPVLVSEEDNAVDTRKRRDRENPSSRTQTSSSACEPTELKPRKGKSSEKPDDCPSTVSHIESVVVHDGFWTTDTSSNTGSAEAASTTDTRTSRGKKKRIARVSILDLT</sequence>
<dbReference type="KEGG" id="aluc:AKAW2_10781S"/>
<feature type="compositionally biased region" description="Polar residues" evidence="1">
    <location>
        <begin position="181"/>
        <end position="199"/>
    </location>
</feature>
<dbReference type="Proteomes" id="UP000661280">
    <property type="component" value="Chromosome 1"/>
</dbReference>
<dbReference type="RefSeq" id="XP_041537501.1">
    <property type="nucleotide sequence ID" value="XM_041691001.1"/>
</dbReference>
<feature type="compositionally biased region" description="Polar residues" evidence="1">
    <location>
        <begin position="134"/>
        <end position="144"/>
    </location>
</feature>
<gene>
    <name evidence="2" type="ORF">AKAW2_10781S</name>
</gene>
<dbReference type="AlphaFoldDB" id="A0A7R7VZU5"/>
<feature type="compositionally biased region" description="Basic and acidic residues" evidence="1">
    <location>
        <begin position="147"/>
        <end position="162"/>
    </location>
</feature>
<protein>
    <submittedName>
        <fullName evidence="2">Uncharacterized protein</fullName>
    </submittedName>
</protein>
<dbReference type="OrthoDB" id="10431351at2759"/>
<proteinExistence type="predicted"/>
<name>A0A7R7VZU5_ASPKA</name>
<reference evidence="2" key="2">
    <citation type="submission" date="2021-02" db="EMBL/GenBank/DDBJ databases">
        <title>Aspergillus luchuensis mut. kawachii IFO 4304 genome sequence.</title>
        <authorList>
            <person name="Mori K."/>
            <person name="Kadooka C."/>
            <person name="Goto M."/>
            <person name="Futagami T."/>
        </authorList>
    </citation>
    <scope>NUCLEOTIDE SEQUENCE</scope>
    <source>
        <strain evidence="2">IFO 4308</strain>
    </source>
</reference>
<feature type="region of interest" description="Disordered" evidence="1">
    <location>
        <begin position="1"/>
        <end position="40"/>
    </location>
</feature>
<reference evidence="2" key="1">
    <citation type="submission" date="2021-01" db="EMBL/GenBank/DDBJ databases">
        <authorList>
            <consortium name="Aspergillus luchuensis mut. kawachii IFO 4304 genome sequencing consortium"/>
            <person name="Kazuki M."/>
            <person name="Futagami T."/>
        </authorList>
    </citation>
    <scope>NUCLEOTIDE SEQUENCE</scope>
    <source>
        <strain evidence="2">IFO 4308</strain>
    </source>
</reference>
<dbReference type="EMBL" id="AP024425">
    <property type="protein sequence ID" value="BCR93735.1"/>
    <property type="molecule type" value="Genomic_DNA"/>
</dbReference>
<evidence type="ECO:0000313" key="3">
    <source>
        <dbReference type="Proteomes" id="UP000661280"/>
    </source>
</evidence>
<feature type="compositionally biased region" description="Basic and acidic residues" evidence="1">
    <location>
        <begin position="1"/>
        <end position="12"/>
    </location>
</feature>
<organism evidence="2 3">
    <name type="scientific">Aspergillus kawachii</name>
    <name type="common">White koji mold</name>
    <name type="synonym">Aspergillus awamori var. kawachi</name>
    <dbReference type="NCBI Taxonomy" id="1069201"/>
    <lineage>
        <taxon>Eukaryota</taxon>
        <taxon>Fungi</taxon>
        <taxon>Dikarya</taxon>
        <taxon>Ascomycota</taxon>
        <taxon>Pezizomycotina</taxon>
        <taxon>Eurotiomycetes</taxon>
        <taxon>Eurotiomycetidae</taxon>
        <taxon>Eurotiales</taxon>
        <taxon>Aspergillaceae</taxon>
        <taxon>Aspergillus</taxon>
        <taxon>Aspergillus subgen. Circumdati</taxon>
    </lineage>
</organism>
<feature type="compositionally biased region" description="Basic and acidic residues" evidence="1">
    <location>
        <begin position="122"/>
        <end position="133"/>
    </location>
</feature>
<accession>A0A7R7VZU5</accession>
<feature type="region of interest" description="Disordered" evidence="1">
    <location>
        <begin position="52"/>
        <end position="207"/>
    </location>
</feature>
<evidence type="ECO:0000313" key="2">
    <source>
        <dbReference type="EMBL" id="BCR93735.1"/>
    </source>
</evidence>
<dbReference type="GeneID" id="64955060"/>
<evidence type="ECO:0000256" key="1">
    <source>
        <dbReference type="SAM" id="MobiDB-lite"/>
    </source>
</evidence>